<evidence type="ECO:0000313" key="1">
    <source>
        <dbReference type="EMBL" id="KUK46708.1"/>
    </source>
</evidence>
<proteinExistence type="predicted"/>
<dbReference type="PANTHER" id="PTHR34352">
    <property type="entry name" value="PROTEIN YHFA"/>
    <property type="match status" value="1"/>
</dbReference>
<evidence type="ECO:0008006" key="3">
    <source>
        <dbReference type="Google" id="ProtNLM"/>
    </source>
</evidence>
<dbReference type="SUPFAM" id="SSF82784">
    <property type="entry name" value="OsmC-like"/>
    <property type="match status" value="1"/>
</dbReference>
<comment type="caution">
    <text evidence="1">The sequence shown here is derived from an EMBL/GenBank/DDBJ whole genome shotgun (WGS) entry which is preliminary data.</text>
</comment>
<dbReference type="Pfam" id="PF02566">
    <property type="entry name" value="OsmC"/>
    <property type="match status" value="1"/>
</dbReference>
<name>A0A124FN38_9CHLR</name>
<dbReference type="Gene3D" id="3.30.300.20">
    <property type="match status" value="1"/>
</dbReference>
<sequence>MANAVVKWVEGKTFLGVDSTNHAVVLSSPAEGIGMKPSELMLVALGACSSVDVVGILEKRKITLTRYEVQLSAEQDENPPWTFRKIHMKYILAGKDLNENDVAKAIELSEGKYCSVAATLKGKAEITTEYVIESGD</sequence>
<dbReference type="InterPro" id="IPR036102">
    <property type="entry name" value="OsmC/Ohrsf"/>
</dbReference>
<dbReference type="EMBL" id="LGFU01000011">
    <property type="protein sequence ID" value="KUK46708.1"/>
    <property type="molecule type" value="Genomic_DNA"/>
</dbReference>
<reference evidence="1 2" key="1">
    <citation type="journal article" date="2015" name="MBio">
        <title>Genome-Resolved Metagenomic Analysis Reveals Roles for Candidate Phyla and Other Microbial Community Members in Biogeochemical Transformations in Oil Reservoirs.</title>
        <authorList>
            <person name="Hu P."/>
            <person name="Tom L."/>
            <person name="Singh A."/>
            <person name="Thomas B.C."/>
            <person name="Baker B.J."/>
            <person name="Piceno Y.M."/>
            <person name="Andersen G.L."/>
            <person name="Banfield J.F."/>
        </authorList>
    </citation>
    <scope>NUCLEOTIDE SEQUENCE [LARGE SCALE GENOMIC DNA]</scope>
    <source>
        <strain evidence="1">46_16</strain>
    </source>
</reference>
<gene>
    <name evidence="1" type="ORF">XD73_0412</name>
</gene>
<dbReference type="PANTHER" id="PTHR34352:SF1">
    <property type="entry name" value="PROTEIN YHFA"/>
    <property type="match status" value="1"/>
</dbReference>
<dbReference type="InterPro" id="IPR003718">
    <property type="entry name" value="OsmC/Ohr_fam"/>
</dbReference>
<dbReference type="AlphaFoldDB" id="A0A124FN38"/>
<dbReference type="InterPro" id="IPR015946">
    <property type="entry name" value="KH_dom-like_a/b"/>
</dbReference>
<accession>A0A124FN38</accession>
<dbReference type="Gene3D" id="2.20.25.10">
    <property type="match status" value="1"/>
</dbReference>
<protein>
    <recommendedName>
        <fullName evidence="3">OsmC family protein</fullName>
    </recommendedName>
</protein>
<evidence type="ECO:0000313" key="2">
    <source>
        <dbReference type="Proteomes" id="UP000064249"/>
    </source>
</evidence>
<organism evidence="1 2">
    <name type="scientific">Anaerolinea thermophila</name>
    <dbReference type="NCBI Taxonomy" id="167964"/>
    <lineage>
        <taxon>Bacteria</taxon>
        <taxon>Bacillati</taxon>
        <taxon>Chloroflexota</taxon>
        <taxon>Anaerolineae</taxon>
        <taxon>Anaerolineales</taxon>
        <taxon>Anaerolineaceae</taxon>
        <taxon>Anaerolinea</taxon>
    </lineage>
</organism>
<dbReference type="Proteomes" id="UP000064249">
    <property type="component" value="Unassembled WGS sequence"/>
</dbReference>